<dbReference type="Gene3D" id="3.60.20.40">
    <property type="match status" value="1"/>
</dbReference>
<evidence type="ECO:0000256" key="2">
    <source>
        <dbReference type="PIRSR" id="PIRSR600101-2"/>
    </source>
</evidence>
<dbReference type="AlphaFoldDB" id="A0AAN8K1S6"/>
<sequence>MATIEDNYSFTSRRSPVISIHGLVSTSQPLASQIGIDILKAGGNAADAAVAVAAALNITEPCSTGIGGDAFCLFYDGKTKSVHGVNGSGRAPLAANLELYKSSGFTRDTPVPMRHGLTVTVPGAASAWIDTIERHGSGKLTLKEILQPAIDLAENGAPIQQTAAYFWKQGSHLLKDPKNIHGKDMLLNGEPPAQGDVIKMPKLANTFRELANNGKDGFYKGRIAQAVVDVITNHGGVMSLADLLSHKTTYDQPISVDYKGCRVWEIPPNGQGIVALMALNILEKYDLKKAGHNSAEYLHLLIEALRLSFADGRWYCADPSVTAVPVEELLSKEYAATRRNLIHTDRASSDIKKGSPFIGSDTVYFTVADEHGNACSFINSNFMGFGTGLVPEGCGFTLQNRGYGFSLDPDHPNRLEPGKRPYHTIIPAMVTSADTGELLCSYGVMGGFMQPQGHVQVLLNMIEFHMDPQQALDSPRICLGGGYGLSGDCAVEEGISEETIAKLKSMGHKITGPVKGYERSMFGRGQVISKGNWWCHGSSSTDTWWGGCDPRADSVAIGY</sequence>
<protein>
    <recommendedName>
        <fullName evidence="5">Gamma-glutamyltransferase</fullName>
    </recommendedName>
</protein>
<dbReference type="Gene3D" id="1.10.246.130">
    <property type="match status" value="1"/>
</dbReference>
<dbReference type="GO" id="GO:0006751">
    <property type="term" value="P:glutathione catabolic process"/>
    <property type="evidence" value="ECO:0007669"/>
    <property type="project" value="InterPro"/>
</dbReference>
<dbReference type="SUPFAM" id="SSF56235">
    <property type="entry name" value="N-terminal nucleophile aminohydrolases (Ntn hydrolases)"/>
    <property type="match status" value="1"/>
</dbReference>
<gene>
    <name evidence="3" type="ORF">SNE40_005477</name>
</gene>
<feature type="active site" description="Nucleophile" evidence="1">
    <location>
        <position position="362"/>
    </location>
</feature>
<dbReference type="InterPro" id="IPR043138">
    <property type="entry name" value="GGT_lsub"/>
</dbReference>
<dbReference type="PANTHER" id="PTHR43881">
    <property type="entry name" value="GAMMA-GLUTAMYLTRANSPEPTIDASE (AFU_ORTHOLOGUE AFUA_4G13580)"/>
    <property type="match status" value="1"/>
</dbReference>
<dbReference type="EMBL" id="JAZGQO010000004">
    <property type="protein sequence ID" value="KAK6187450.1"/>
    <property type="molecule type" value="Genomic_DNA"/>
</dbReference>
<dbReference type="PRINTS" id="PR01210">
    <property type="entry name" value="GGTRANSPTASE"/>
</dbReference>
<dbReference type="InterPro" id="IPR043137">
    <property type="entry name" value="GGT_ssub_C"/>
</dbReference>
<proteinExistence type="predicted"/>
<evidence type="ECO:0000313" key="4">
    <source>
        <dbReference type="Proteomes" id="UP001347796"/>
    </source>
</evidence>
<dbReference type="Pfam" id="PF01019">
    <property type="entry name" value="G_glu_transpept"/>
    <property type="match status" value="1"/>
</dbReference>
<dbReference type="InterPro" id="IPR029055">
    <property type="entry name" value="Ntn_hydrolases_N"/>
</dbReference>
<dbReference type="Proteomes" id="UP001347796">
    <property type="component" value="Unassembled WGS sequence"/>
</dbReference>
<dbReference type="InterPro" id="IPR000101">
    <property type="entry name" value="GGT_peptidase"/>
</dbReference>
<feature type="binding site" evidence="2">
    <location>
        <position position="447"/>
    </location>
    <ligand>
        <name>L-glutamate</name>
        <dbReference type="ChEBI" id="CHEBI:29985"/>
    </ligand>
</feature>
<dbReference type="InterPro" id="IPR052896">
    <property type="entry name" value="GGT-like_enzyme"/>
</dbReference>
<name>A0AAN8K1S6_PATCE</name>
<organism evidence="3 4">
    <name type="scientific">Patella caerulea</name>
    <name type="common">Rayed Mediterranean limpet</name>
    <dbReference type="NCBI Taxonomy" id="87958"/>
    <lineage>
        <taxon>Eukaryota</taxon>
        <taxon>Metazoa</taxon>
        <taxon>Spiralia</taxon>
        <taxon>Lophotrochozoa</taxon>
        <taxon>Mollusca</taxon>
        <taxon>Gastropoda</taxon>
        <taxon>Patellogastropoda</taxon>
        <taxon>Patelloidea</taxon>
        <taxon>Patellidae</taxon>
        <taxon>Patella</taxon>
    </lineage>
</organism>
<dbReference type="PANTHER" id="PTHR43881:SF1">
    <property type="entry name" value="GAMMA-GLUTAMYLTRANSPEPTIDASE (AFU_ORTHOLOGUE AFUA_4G13580)"/>
    <property type="match status" value="1"/>
</dbReference>
<dbReference type="GO" id="GO:0036374">
    <property type="term" value="F:glutathione hydrolase activity"/>
    <property type="evidence" value="ECO:0007669"/>
    <property type="project" value="InterPro"/>
</dbReference>
<dbReference type="NCBIfam" id="TIGR00066">
    <property type="entry name" value="g_glut_trans"/>
    <property type="match status" value="1"/>
</dbReference>
<evidence type="ECO:0000256" key="1">
    <source>
        <dbReference type="PIRSR" id="PIRSR600101-1"/>
    </source>
</evidence>
<reference evidence="3 4" key="1">
    <citation type="submission" date="2024-01" db="EMBL/GenBank/DDBJ databases">
        <title>The genome of the rayed Mediterranean limpet Patella caerulea (Linnaeus, 1758).</title>
        <authorList>
            <person name="Anh-Thu Weber A."/>
            <person name="Halstead-Nussloch G."/>
        </authorList>
    </citation>
    <scope>NUCLEOTIDE SEQUENCE [LARGE SCALE GENOMIC DNA]</scope>
    <source>
        <strain evidence="3">AATW-2023a</strain>
        <tissue evidence="3">Whole specimen</tissue>
    </source>
</reference>
<accession>A0AAN8K1S6</accession>
<evidence type="ECO:0000313" key="3">
    <source>
        <dbReference type="EMBL" id="KAK6187450.1"/>
    </source>
</evidence>
<comment type="caution">
    <text evidence="3">The sequence shown here is derived from an EMBL/GenBank/DDBJ whole genome shotgun (WGS) entry which is preliminary data.</text>
</comment>
<keyword evidence="4" id="KW-1185">Reference proteome</keyword>
<evidence type="ECO:0008006" key="5">
    <source>
        <dbReference type="Google" id="ProtNLM"/>
    </source>
</evidence>